<keyword evidence="1" id="KW-0812">Transmembrane</keyword>
<evidence type="ECO:0000313" key="3">
    <source>
        <dbReference type="Proteomes" id="UP001320148"/>
    </source>
</evidence>
<organism evidence="2 3">
    <name type="scientific">Desulfoluna limicola</name>
    <dbReference type="NCBI Taxonomy" id="2810562"/>
    <lineage>
        <taxon>Bacteria</taxon>
        <taxon>Pseudomonadati</taxon>
        <taxon>Thermodesulfobacteriota</taxon>
        <taxon>Desulfobacteria</taxon>
        <taxon>Desulfobacterales</taxon>
        <taxon>Desulfolunaceae</taxon>
        <taxon>Desulfoluna</taxon>
    </lineage>
</organism>
<feature type="transmembrane region" description="Helical" evidence="1">
    <location>
        <begin position="97"/>
        <end position="118"/>
    </location>
</feature>
<proteinExistence type="predicted"/>
<gene>
    <name evidence="2" type="ORF">DSLASN_06020</name>
</gene>
<name>A0ABM7PD04_9BACT</name>
<reference evidence="2 3" key="1">
    <citation type="submission" date="2021-02" db="EMBL/GenBank/DDBJ databases">
        <title>Complete genome of Desulfoluna sp. strain ASN36.</title>
        <authorList>
            <person name="Takahashi A."/>
            <person name="Kojima H."/>
            <person name="Fukui M."/>
        </authorList>
    </citation>
    <scope>NUCLEOTIDE SEQUENCE [LARGE SCALE GENOMIC DNA]</scope>
    <source>
        <strain evidence="2 3">ASN36</strain>
    </source>
</reference>
<evidence type="ECO:0000313" key="2">
    <source>
        <dbReference type="EMBL" id="BCS94970.1"/>
    </source>
</evidence>
<evidence type="ECO:0000256" key="1">
    <source>
        <dbReference type="SAM" id="Phobius"/>
    </source>
</evidence>
<accession>A0ABM7PD04</accession>
<dbReference type="Proteomes" id="UP001320148">
    <property type="component" value="Chromosome"/>
</dbReference>
<sequence length="121" mass="13598">MASLAYRLTRGYLTWISPATPRAVRLRNALCFLLLIAWAPFGFAVLFLFDSPGSESDPFAWLMAGFVWVYPLLFLLSLPLTWLALKKKDVPRAAKRATLPLWYAKALIMTGVGFYLALNKG</sequence>
<dbReference type="RefSeq" id="WP_236891265.1">
    <property type="nucleotide sequence ID" value="NZ_AP024488.1"/>
</dbReference>
<keyword evidence="1" id="KW-1133">Transmembrane helix</keyword>
<keyword evidence="3" id="KW-1185">Reference proteome</keyword>
<feature type="transmembrane region" description="Helical" evidence="1">
    <location>
        <begin position="61"/>
        <end position="85"/>
    </location>
</feature>
<feature type="transmembrane region" description="Helical" evidence="1">
    <location>
        <begin position="29"/>
        <end position="49"/>
    </location>
</feature>
<protein>
    <submittedName>
        <fullName evidence="2">Uncharacterized protein</fullName>
    </submittedName>
</protein>
<dbReference type="EMBL" id="AP024488">
    <property type="protein sequence ID" value="BCS94970.1"/>
    <property type="molecule type" value="Genomic_DNA"/>
</dbReference>
<keyword evidence="1" id="KW-0472">Membrane</keyword>